<organism evidence="2 3">
    <name type="scientific">Lates japonicus</name>
    <name type="common">Japanese lates</name>
    <dbReference type="NCBI Taxonomy" id="270547"/>
    <lineage>
        <taxon>Eukaryota</taxon>
        <taxon>Metazoa</taxon>
        <taxon>Chordata</taxon>
        <taxon>Craniata</taxon>
        <taxon>Vertebrata</taxon>
        <taxon>Euteleostomi</taxon>
        <taxon>Actinopterygii</taxon>
        <taxon>Neopterygii</taxon>
        <taxon>Teleostei</taxon>
        <taxon>Neoteleostei</taxon>
        <taxon>Acanthomorphata</taxon>
        <taxon>Carangaria</taxon>
        <taxon>Carangaria incertae sedis</taxon>
        <taxon>Centropomidae</taxon>
        <taxon>Lates</taxon>
    </lineage>
</organism>
<reference evidence="2" key="1">
    <citation type="submission" date="2022-08" db="EMBL/GenBank/DDBJ databases">
        <title>Genome sequencing of akame (Lates japonicus).</title>
        <authorList>
            <person name="Hashiguchi Y."/>
            <person name="Takahashi H."/>
        </authorList>
    </citation>
    <scope>NUCLEOTIDE SEQUENCE</scope>
    <source>
        <strain evidence="2">Kochi</strain>
    </source>
</reference>
<dbReference type="AlphaFoldDB" id="A0AAD3M860"/>
<keyword evidence="2" id="KW-0808">Transferase</keyword>
<protein>
    <submittedName>
        <fullName evidence="2">Myosin light chain kinase, smooth muscle-like isoform X1</fullName>
    </submittedName>
</protein>
<name>A0AAD3M860_LATJO</name>
<dbReference type="Proteomes" id="UP001279410">
    <property type="component" value="Unassembled WGS sequence"/>
</dbReference>
<comment type="caution">
    <text evidence="2">The sequence shown here is derived from an EMBL/GenBank/DDBJ whole genome shotgun (WGS) entry which is preliminary data.</text>
</comment>
<sequence length="293" mass="32547">MNGDGSKQRYVSTFRMQIKPPRVSSAPGNGPGITDSRASDKQTGTGSLSFSPCKYLDPPVFIEPLEDCSVDEGSDITLRVTENGGHHSLPRMSYRVEDLLYLPYRVHKQGSLISEPCCPSWALVDEVAVLSWDMWLRKRFGLVFKLTHKRDRVCSKFYKGILERLLVKGGSTSPTSPGEDSPLSPEAEHALQSLERKMQGPPQFTQTLEDRPVAKGSSASHVTSGYPDPELVWLCGEEPIVESHPQLQMSEASALVLPKLAQRTPTFTPVEPPMTREHSVLTSLFKSRFIFSM</sequence>
<dbReference type="EMBL" id="BRZM01000007">
    <property type="protein sequence ID" value="GLD49103.1"/>
    <property type="molecule type" value="Genomic_DNA"/>
</dbReference>
<accession>A0AAD3M860</accession>
<feature type="region of interest" description="Disordered" evidence="1">
    <location>
        <begin position="15"/>
        <end position="47"/>
    </location>
</feature>
<proteinExistence type="predicted"/>
<evidence type="ECO:0000313" key="3">
    <source>
        <dbReference type="Proteomes" id="UP001279410"/>
    </source>
</evidence>
<dbReference type="GO" id="GO:0016301">
    <property type="term" value="F:kinase activity"/>
    <property type="evidence" value="ECO:0007669"/>
    <property type="project" value="UniProtKB-KW"/>
</dbReference>
<evidence type="ECO:0000313" key="2">
    <source>
        <dbReference type="EMBL" id="GLD49103.1"/>
    </source>
</evidence>
<keyword evidence="2" id="KW-0418">Kinase</keyword>
<evidence type="ECO:0000256" key="1">
    <source>
        <dbReference type="SAM" id="MobiDB-lite"/>
    </source>
</evidence>
<gene>
    <name evidence="2" type="ORF">AKAME5_000295000</name>
</gene>
<keyword evidence="3" id="KW-1185">Reference proteome</keyword>